<dbReference type="Proteomes" id="UP001500418">
    <property type="component" value="Unassembled WGS sequence"/>
</dbReference>
<evidence type="ECO:0000256" key="1">
    <source>
        <dbReference type="ARBA" id="ARBA00001974"/>
    </source>
</evidence>
<keyword evidence="6" id="KW-0560">Oxidoreductase</keyword>
<evidence type="ECO:0000256" key="2">
    <source>
        <dbReference type="ARBA" id="ARBA00022630"/>
    </source>
</evidence>
<comment type="cofactor">
    <cofactor evidence="1">
        <name>FAD</name>
        <dbReference type="ChEBI" id="CHEBI:57692"/>
    </cofactor>
</comment>
<feature type="compositionally biased region" description="Low complexity" evidence="4">
    <location>
        <begin position="539"/>
        <end position="573"/>
    </location>
</feature>
<dbReference type="SUPFAM" id="SSF51905">
    <property type="entry name" value="FAD/NAD(P)-binding domain"/>
    <property type="match status" value="1"/>
</dbReference>
<evidence type="ECO:0000313" key="6">
    <source>
        <dbReference type="EMBL" id="GAA0937330.1"/>
    </source>
</evidence>
<organism evidence="6 7">
    <name type="scientific">Streptomyces rhizosphaericus</name>
    <dbReference type="NCBI Taxonomy" id="114699"/>
    <lineage>
        <taxon>Bacteria</taxon>
        <taxon>Bacillati</taxon>
        <taxon>Actinomycetota</taxon>
        <taxon>Actinomycetes</taxon>
        <taxon>Kitasatosporales</taxon>
        <taxon>Streptomycetaceae</taxon>
        <taxon>Streptomyces</taxon>
        <taxon>Streptomyces violaceusniger group</taxon>
    </lineage>
</organism>
<sequence>MRRSDVIVVGAGPTGLFLAGELALQGVRVMVLERLREPDPTIKAGSINVASAEILDRRGLLPAAEDVQRRLLAAVGAFAGHGRRNALVDQLDRDARGARRFPVAGHFAGMLFRAELVDQGDPALAAHTAVSGGVLVPQYDLELLLGEHCARLGVEVRRGVEVHGVRGAGVRGPGVPEVRGTRHAEADLADDADVVVETSAGELTAGWVVAADGGRSAIRGQLGIGFTGTDPQLVGYQAVADFDDPGELSRGWTWTPRGIYAYGPIPGRILVARFGPRPQDRDAPVTLDELQAVIRDVTGVDVTLKGLRGRATSWSDNARQAQSYRRGRVLLAGDAAHVHAPFSGQGLNLGLGDAVNLGWKLAATVRGHAPAGLLDSYESERHPIAAWVLDWTRAQVALMRGDEHTARLREVVGGELFTAPGVMNRVVALTSGITQRYDVAAGAAEPVGSIAGDVALASGDRLADHAHDGRFVLVDRSPDGRFAEAVRPMEHRIAYVADPASATSPPSLLVRPDGVIVWADSRDTATSDIATSGTATSDIATSGTATSDIATSGTATSGTATSDIATSGTATSDIATSGTATSDDGALKELDAAIQRWVGTR</sequence>
<evidence type="ECO:0000256" key="4">
    <source>
        <dbReference type="SAM" id="MobiDB-lite"/>
    </source>
</evidence>
<keyword evidence="6" id="KW-0503">Monooxygenase</keyword>
<dbReference type="Gene3D" id="3.30.70.2450">
    <property type="match status" value="1"/>
</dbReference>
<evidence type="ECO:0000256" key="3">
    <source>
        <dbReference type="ARBA" id="ARBA00022827"/>
    </source>
</evidence>
<name>A0ABN1Q4I8_9ACTN</name>
<dbReference type="Gene3D" id="3.50.50.60">
    <property type="entry name" value="FAD/NAD(P)-binding domain"/>
    <property type="match status" value="1"/>
</dbReference>
<dbReference type="GO" id="GO:0004497">
    <property type="term" value="F:monooxygenase activity"/>
    <property type="evidence" value="ECO:0007669"/>
    <property type="project" value="UniProtKB-KW"/>
</dbReference>
<dbReference type="InterPro" id="IPR002938">
    <property type="entry name" value="FAD-bd"/>
</dbReference>
<keyword evidence="2" id="KW-0285">Flavoprotein</keyword>
<keyword evidence="7" id="KW-1185">Reference proteome</keyword>
<feature type="region of interest" description="Disordered" evidence="4">
    <location>
        <begin position="534"/>
        <end position="582"/>
    </location>
</feature>
<evidence type="ECO:0000313" key="7">
    <source>
        <dbReference type="Proteomes" id="UP001500418"/>
    </source>
</evidence>
<dbReference type="PANTHER" id="PTHR43004:SF19">
    <property type="entry name" value="BINDING MONOOXYGENASE, PUTATIVE (JCVI)-RELATED"/>
    <property type="match status" value="1"/>
</dbReference>
<dbReference type="InterPro" id="IPR036188">
    <property type="entry name" value="FAD/NAD-bd_sf"/>
</dbReference>
<dbReference type="EMBL" id="BAAAID010000031">
    <property type="protein sequence ID" value="GAA0937330.1"/>
    <property type="molecule type" value="Genomic_DNA"/>
</dbReference>
<dbReference type="Pfam" id="PF21274">
    <property type="entry name" value="Rng_hyd_C"/>
    <property type="match status" value="1"/>
</dbReference>
<evidence type="ECO:0000259" key="5">
    <source>
        <dbReference type="Pfam" id="PF01494"/>
    </source>
</evidence>
<dbReference type="PRINTS" id="PR00420">
    <property type="entry name" value="RNGMNOXGNASE"/>
</dbReference>
<dbReference type="PANTHER" id="PTHR43004">
    <property type="entry name" value="TRK SYSTEM POTASSIUM UPTAKE PROTEIN"/>
    <property type="match status" value="1"/>
</dbReference>
<protein>
    <submittedName>
        <fullName evidence="6">FAD-dependent monooxygenase</fullName>
    </submittedName>
</protein>
<dbReference type="InterPro" id="IPR050641">
    <property type="entry name" value="RIFMO-like"/>
</dbReference>
<accession>A0ABN1Q4I8</accession>
<dbReference type="Gene3D" id="3.40.30.120">
    <property type="match status" value="1"/>
</dbReference>
<reference evidence="6 7" key="1">
    <citation type="journal article" date="2019" name="Int. J. Syst. Evol. Microbiol.">
        <title>The Global Catalogue of Microorganisms (GCM) 10K type strain sequencing project: providing services to taxonomists for standard genome sequencing and annotation.</title>
        <authorList>
            <consortium name="The Broad Institute Genomics Platform"/>
            <consortium name="The Broad Institute Genome Sequencing Center for Infectious Disease"/>
            <person name="Wu L."/>
            <person name="Ma J."/>
        </authorList>
    </citation>
    <scope>NUCLEOTIDE SEQUENCE [LARGE SCALE GENOMIC DNA]</scope>
    <source>
        <strain evidence="6 7">JCM 11444</strain>
    </source>
</reference>
<dbReference type="Pfam" id="PF01494">
    <property type="entry name" value="FAD_binding_3"/>
    <property type="match status" value="1"/>
</dbReference>
<proteinExistence type="predicted"/>
<comment type="caution">
    <text evidence="6">The sequence shown here is derived from an EMBL/GenBank/DDBJ whole genome shotgun (WGS) entry which is preliminary data.</text>
</comment>
<gene>
    <name evidence="6" type="ORF">GCM10009575_049110</name>
</gene>
<feature type="domain" description="FAD-binding" evidence="5">
    <location>
        <begin position="4"/>
        <end position="392"/>
    </location>
</feature>
<keyword evidence="3" id="KW-0274">FAD</keyword>